<dbReference type="SUPFAM" id="SSF53790">
    <property type="entry name" value="Tetrapyrrole methylase"/>
    <property type="match status" value="1"/>
</dbReference>
<name>F3ZW48_MAHA5</name>
<keyword evidence="6" id="KW-0949">S-adenosyl-L-methionine</keyword>
<dbReference type="PROSITE" id="PS00840">
    <property type="entry name" value="SUMT_2"/>
    <property type="match status" value="1"/>
</dbReference>
<dbReference type="Gene3D" id="3.40.1010.10">
    <property type="entry name" value="Cobalt-precorrin-4 Transmethylase, Domain 1"/>
    <property type="match status" value="1"/>
</dbReference>
<organism evidence="9 10">
    <name type="scientific">Mahella australiensis (strain DSM 15567 / CIP 107919 / 50-1 BON)</name>
    <dbReference type="NCBI Taxonomy" id="697281"/>
    <lineage>
        <taxon>Bacteria</taxon>
        <taxon>Bacillati</taxon>
        <taxon>Bacillota</taxon>
        <taxon>Clostridia</taxon>
        <taxon>Thermoanaerobacterales</taxon>
        <taxon>Thermoanaerobacterales Family IV. Incertae Sedis</taxon>
        <taxon>Mahella</taxon>
    </lineage>
</organism>
<evidence type="ECO:0000256" key="5">
    <source>
        <dbReference type="ARBA" id="ARBA00022679"/>
    </source>
</evidence>
<dbReference type="eggNOG" id="COG2875">
    <property type="taxonomic scope" value="Bacteria"/>
</dbReference>
<dbReference type="NCBIfam" id="TIGR01465">
    <property type="entry name" value="cobM_cbiF"/>
    <property type="match status" value="1"/>
</dbReference>
<dbReference type="InterPro" id="IPR014776">
    <property type="entry name" value="4pyrrole_Mease_sub2"/>
</dbReference>
<gene>
    <name evidence="9" type="ordered locus">Mahau_1234</name>
</gene>
<dbReference type="OrthoDB" id="9815856at2"/>
<dbReference type="EMBL" id="CP002360">
    <property type="protein sequence ID" value="AEE96428.1"/>
    <property type="molecule type" value="Genomic_DNA"/>
</dbReference>
<proteinExistence type="inferred from homology"/>
<keyword evidence="3" id="KW-0169">Cobalamin biosynthesis</keyword>
<dbReference type="PROSITE" id="PS00839">
    <property type="entry name" value="SUMT_1"/>
    <property type="match status" value="1"/>
</dbReference>
<dbReference type="Gene3D" id="3.30.950.10">
    <property type="entry name" value="Methyltransferase, Cobalt-precorrin-4 Transmethylase, Domain 2"/>
    <property type="match status" value="1"/>
</dbReference>
<evidence type="ECO:0000313" key="10">
    <source>
        <dbReference type="Proteomes" id="UP000008457"/>
    </source>
</evidence>
<evidence type="ECO:0000313" key="9">
    <source>
        <dbReference type="EMBL" id="AEE96428.1"/>
    </source>
</evidence>
<dbReference type="EC" id="2.1.1.133" evidence="9"/>
<dbReference type="Pfam" id="PF00590">
    <property type="entry name" value="TP_methylase"/>
    <property type="match status" value="1"/>
</dbReference>
<evidence type="ECO:0000256" key="3">
    <source>
        <dbReference type="ARBA" id="ARBA00022573"/>
    </source>
</evidence>
<dbReference type="HOGENOM" id="CLU_011276_7_1_9"/>
<keyword evidence="4 7" id="KW-0489">Methyltransferase</keyword>
<dbReference type="Proteomes" id="UP000008457">
    <property type="component" value="Chromosome"/>
</dbReference>
<dbReference type="GO" id="GO:0009236">
    <property type="term" value="P:cobalamin biosynthetic process"/>
    <property type="evidence" value="ECO:0007669"/>
    <property type="project" value="UniProtKB-UniPathway"/>
</dbReference>
<dbReference type="InterPro" id="IPR006362">
    <property type="entry name" value="Cbl_synth_CobM/CibF"/>
</dbReference>
<protein>
    <submittedName>
        <fullName evidence="9">Precorrin-4 C11-methyltransferase</fullName>
        <ecNumber evidence="9">2.1.1.133</ecNumber>
    </submittedName>
</protein>
<keyword evidence="5 7" id="KW-0808">Transferase</keyword>
<accession>F3ZW48</accession>
<sequence>MIYFIGAGPGDPGLMTLRGRSIIENSPIIIYAGSLINPALLEWALTDAEVYDSAGMDLTEIIAIMSDADSSHKDVARLHTGDPSIYGAIAEQMDCLDKLKISYEIVPGVSSFSAAAAVLKKEYTIPELSQTVILTRAAGHTPVPPEQGINELAAHKASLAIFLSVHMIDEVVEQLRSGYKSDIPVAVVEKATWPDQRIITGRLSDIAGKIKEAGMNRTALILAGPFLEERQQPYSKLYDSGFTHGYRKGSAV</sequence>
<dbReference type="STRING" id="697281.Mahau_1234"/>
<evidence type="ECO:0000256" key="7">
    <source>
        <dbReference type="RuleBase" id="RU003960"/>
    </source>
</evidence>
<evidence type="ECO:0000256" key="2">
    <source>
        <dbReference type="ARBA" id="ARBA00005879"/>
    </source>
</evidence>
<dbReference type="InterPro" id="IPR003043">
    <property type="entry name" value="Uropor_MeTrfase_CS"/>
</dbReference>
<comment type="pathway">
    <text evidence="1">Cofactor biosynthesis; adenosylcobalamin biosynthesis.</text>
</comment>
<evidence type="ECO:0000256" key="1">
    <source>
        <dbReference type="ARBA" id="ARBA00004953"/>
    </source>
</evidence>
<dbReference type="CDD" id="cd11641">
    <property type="entry name" value="Precorrin-4_C11-MT"/>
    <property type="match status" value="1"/>
</dbReference>
<reference evidence="9 10" key="2">
    <citation type="journal article" date="2011" name="Stand. Genomic Sci.">
        <title>Complete genome sequence of Mahella australiensis type strain (50-1 BON).</title>
        <authorList>
            <person name="Sikorski J."/>
            <person name="Teshima H."/>
            <person name="Nolan M."/>
            <person name="Lucas S."/>
            <person name="Hammon N."/>
            <person name="Deshpande S."/>
            <person name="Cheng J.F."/>
            <person name="Pitluck S."/>
            <person name="Liolios K."/>
            <person name="Pagani I."/>
            <person name="Ivanova N."/>
            <person name="Huntemann M."/>
            <person name="Mavromatis K."/>
            <person name="Ovchinikova G."/>
            <person name="Pati A."/>
            <person name="Tapia R."/>
            <person name="Han C."/>
            <person name="Goodwin L."/>
            <person name="Chen A."/>
            <person name="Palaniappan K."/>
            <person name="Land M."/>
            <person name="Hauser L."/>
            <person name="Ngatchou-Djao O.D."/>
            <person name="Rohde M."/>
            <person name="Pukall R."/>
            <person name="Spring S."/>
            <person name="Abt B."/>
            <person name="Goker M."/>
            <person name="Detter J.C."/>
            <person name="Woyke T."/>
            <person name="Bristow J."/>
            <person name="Markowitz V."/>
            <person name="Hugenholtz P."/>
            <person name="Eisen J.A."/>
            <person name="Kyrpides N.C."/>
            <person name="Klenk H.P."/>
            <person name="Lapidus A."/>
        </authorList>
    </citation>
    <scope>NUCLEOTIDE SEQUENCE [LARGE SCALE GENOMIC DNA]</scope>
    <source>
        <strain evidence="10">DSM 15567 / CIP 107919 / 50-1 BON</strain>
    </source>
</reference>
<reference evidence="10" key="1">
    <citation type="submission" date="2010-11" db="EMBL/GenBank/DDBJ databases">
        <title>The complete genome of Mahella australiensis DSM 15567.</title>
        <authorList>
            <consortium name="US DOE Joint Genome Institute (JGI-PGF)"/>
            <person name="Lucas S."/>
            <person name="Copeland A."/>
            <person name="Lapidus A."/>
            <person name="Bruce D."/>
            <person name="Goodwin L."/>
            <person name="Pitluck S."/>
            <person name="Kyrpides N."/>
            <person name="Mavromatis K."/>
            <person name="Pagani I."/>
            <person name="Ivanova N."/>
            <person name="Teshima H."/>
            <person name="Brettin T."/>
            <person name="Detter J.C."/>
            <person name="Han C."/>
            <person name="Tapia R."/>
            <person name="Land M."/>
            <person name="Hauser L."/>
            <person name="Markowitz V."/>
            <person name="Cheng J.-F."/>
            <person name="Hugenholtz P."/>
            <person name="Woyke T."/>
            <person name="Wu D."/>
            <person name="Spring S."/>
            <person name="Pukall R."/>
            <person name="Steenblock K."/>
            <person name="Schneider S."/>
            <person name="Klenk H.-P."/>
            <person name="Eisen J.A."/>
        </authorList>
    </citation>
    <scope>NUCLEOTIDE SEQUENCE [LARGE SCALE GENOMIC DNA]</scope>
    <source>
        <strain evidence="10">DSM 15567 / CIP 107919 / 50-1 BON</strain>
    </source>
</reference>
<evidence type="ECO:0000256" key="4">
    <source>
        <dbReference type="ARBA" id="ARBA00022603"/>
    </source>
</evidence>
<dbReference type="GO" id="GO:0046026">
    <property type="term" value="F:precorrin-4 C11-methyltransferase activity"/>
    <property type="evidence" value="ECO:0007669"/>
    <property type="project" value="UniProtKB-EC"/>
</dbReference>
<evidence type="ECO:0000256" key="6">
    <source>
        <dbReference type="ARBA" id="ARBA00022691"/>
    </source>
</evidence>
<dbReference type="InterPro" id="IPR035996">
    <property type="entry name" value="4pyrrol_Methylase_sf"/>
</dbReference>
<dbReference type="GO" id="GO:0032259">
    <property type="term" value="P:methylation"/>
    <property type="evidence" value="ECO:0007669"/>
    <property type="project" value="UniProtKB-KW"/>
</dbReference>
<dbReference type="PANTHER" id="PTHR45790:SF4">
    <property type="entry name" value="COBALT-PRECORRIN-4 C(11)-METHYLTRANSFERASE"/>
    <property type="match status" value="1"/>
</dbReference>
<dbReference type="RefSeq" id="WP_013780858.1">
    <property type="nucleotide sequence ID" value="NC_015520.1"/>
</dbReference>
<dbReference type="InterPro" id="IPR014777">
    <property type="entry name" value="4pyrrole_Mease_sub1"/>
</dbReference>
<dbReference type="AlphaFoldDB" id="F3ZW48"/>
<feature type="domain" description="Tetrapyrrole methylase" evidence="8">
    <location>
        <begin position="1"/>
        <end position="206"/>
    </location>
</feature>
<comment type="similarity">
    <text evidence="2 7">Belongs to the precorrin methyltransferase family.</text>
</comment>
<dbReference type="KEGG" id="mas:Mahau_1234"/>
<evidence type="ECO:0000259" key="8">
    <source>
        <dbReference type="Pfam" id="PF00590"/>
    </source>
</evidence>
<keyword evidence="10" id="KW-1185">Reference proteome</keyword>
<dbReference type="UniPathway" id="UPA00148"/>
<dbReference type="PANTHER" id="PTHR45790">
    <property type="entry name" value="SIROHEME SYNTHASE-RELATED"/>
    <property type="match status" value="1"/>
</dbReference>
<dbReference type="InterPro" id="IPR050161">
    <property type="entry name" value="Siro_Cobalamin_biosynth"/>
</dbReference>
<dbReference type="InterPro" id="IPR000878">
    <property type="entry name" value="4pyrrol_Mease"/>
</dbReference>